<feature type="region of interest" description="Disordered" evidence="1">
    <location>
        <begin position="12"/>
        <end position="33"/>
    </location>
</feature>
<comment type="caution">
    <text evidence="2">The sequence shown here is derived from an EMBL/GenBank/DDBJ whole genome shotgun (WGS) entry which is preliminary data.</text>
</comment>
<reference evidence="2" key="2">
    <citation type="submission" date="2023-05" db="EMBL/GenBank/DDBJ databases">
        <authorList>
            <person name="Fouks B."/>
        </authorList>
    </citation>
    <scope>NUCLEOTIDE SEQUENCE</scope>
    <source>
        <strain evidence="2">Stay&amp;Tobe</strain>
        <tissue evidence="2">Testes</tissue>
    </source>
</reference>
<evidence type="ECO:0000313" key="2">
    <source>
        <dbReference type="EMBL" id="KAJ9577160.1"/>
    </source>
</evidence>
<evidence type="ECO:0000313" key="3">
    <source>
        <dbReference type="Proteomes" id="UP001233999"/>
    </source>
</evidence>
<keyword evidence="3" id="KW-1185">Reference proteome</keyword>
<dbReference type="InterPro" id="IPR039646">
    <property type="entry name" value="ZNHIT2"/>
</dbReference>
<evidence type="ECO:0000256" key="1">
    <source>
        <dbReference type="SAM" id="MobiDB-lite"/>
    </source>
</evidence>
<evidence type="ECO:0008006" key="4">
    <source>
        <dbReference type="Google" id="ProtNLM"/>
    </source>
</evidence>
<dbReference type="AlphaFoldDB" id="A0AAD7ZAL3"/>
<organism evidence="2 3">
    <name type="scientific">Diploptera punctata</name>
    <name type="common">Pacific beetle cockroach</name>
    <dbReference type="NCBI Taxonomy" id="6984"/>
    <lineage>
        <taxon>Eukaryota</taxon>
        <taxon>Metazoa</taxon>
        <taxon>Ecdysozoa</taxon>
        <taxon>Arthropoda</taxon>
        <taxon>Hexapoda</taxon>
        <taxon>Insecta</taxon>
        <taxon>Pterygota</taxon>
        <taxon>Neoptera</taxon>
        <taxon>Polyneoptera</taxon>
        <taxon>Dictyoptera</taxon>
        <taxon>Blattodea</taxon>
        <taxon>Blaberoidea</taxon>
        <taxon>Blaberidae</taxon>
        <taxon>Diplopterinae</taxon>
        <taxon>Diploptera</taxon>
    </lineage>
</organism>
<dbReference type="PANTHER" id="PTHR15555:SF0">
    <property type="entry name" value="ZINC FINGER HIT DOMAIN-CONTAINING PROTEIN 2"/>
    <property type="match status" value="1"/>
</dbReference>
<sequence length="247" mass="27973">MYEILKRFQENGNIDEDNYDDDKENLDSDDDENVPDLQERLANVNLDDADSVWEKLTSAEKKEFEELLQSGDASELVTPWEPWWLYRKQKVLVEDVENNESTKFNYEALCPPLNKNILSLSQISKTTPSPNVKYNIINVLAAYCYTARFFNGEHHSVPSESSSIIATLSSNLRDNHTYDSSVIAIDAVAHEAINCAGISGSPESISCMKNDIECVLNGPEEQNYNFYLLAALSDIHKLFTEAKMTNE</sequence>
<name>A0AAD7ZAL3_DIPPU</name>
<dbReference type="Proteomes" id="UP001233999">
    <property type="component" value="Unassembled WGS sequence"/>
</dbReference>
<feature type="non-terminal residue" evidence="2">
    <location>
        <position position="1"/>
    </location>
</feature>
<proteinExistence type="predicted"/>
<dbReference type="PANTHER" id="PTHR15555">
    <property type="entry name" value="ZINC FINGER HIT DOMAIN CONTAINING PROTEIN 2 PROTEIN FON -RELATED"/>
    <property type="match status" value="1"/>
</dbReference>
<feature type="compositionally biased region" description="Acidic residues" evidence="1">
    <location>
        <begin position="13"/>
        <end position="33"/>
    </location>
</feature>
<reference evidence="2" key="1">
    <citation type="journal article" date="2023" name="IScience">
        <title>Live-bearing cockroach genome reveals convergent evolutionary mechanisms linked to viviparity in insects and beyond.</title>
        <authorList>
            <person name="Fouks B."/>
            <person name="Harrison M.C."/>
            <person name="Mikhailova A.A."/>
            <person name="Marchal E."/>
            <person name="English S."/>
            <person name="Carruthers M."/>
            <person name="Jennings E.C."/>
            <person name="Chiamaka E.L."/>
            <person name="Frigard R.A."/>
            <person name="Pippel M."/>
            <person name="Attardo G.M."/>
            <person name="Benoit J.B."/>
            <person name="Bornberg-Bauer E."/>
            <person name="Tobe S.S."/>
        </authorList>
    </citation>
    <scope>NUCLEOTIDE SEQUENCE</scope>
    <source>
        <strain evidence="2">Stay&amp;Tobe</strain>
    </source>
</reference>
<gene>
    <name evidence="2" type="ORF">L9F63_006282</name>
</gene>
<protein>
    <recommendedName>
        <fullName evidence="4">Zinc finger HIT domain-containing protein 2</fullName>
    </recommendedName>
</protein>
<accession>A0AAD7ZAL3</accession>
<dbReference type="EMBL" id="JASPKZ010009372">
    <property type="protein sequence ID" value="KAJ9577160.1"/>
    <property type="molecule type" value="Genomic_DNA"/>
</dbReference>